<dbReference type="RefSeq" id="WP_025282636.1">
    <property type="nucleotide sequence ID" value="NZ_CP007268.1"/>
</dbReference>
<dbReference type="InterPro" id="IPR020012">
    <property type="entry name" value="LysM_FimV"/>
</dbReference>
<evidence type="ECO:0000313" key="2">
    <source>
        <dbReference type="EMBL" id="AHK80111.1"/>
    </source>
</evidence>
<sequence>MRQRFLTTLVITATLGAATAEASGDVRVGRYQTLAPIPTAEQVRPLSVIVDVRFPRRSVQTVGDAVRHLLSPSGFALADAAHADPYRPVLLNQPLPEVHRHLGPLPLNQALATLAGEAWQVSLDPVHRLVSFELRPDYQARYVERYGDTPPAALREPPERSEPRDAPRWVDAPATAGDYGPVRPQQTLLDIATELWPGHRTLTRQGLVALWQANPEAFLHLGGEPNMNLLREGVWLRVPDSATVDSIPPADAEAIIRAQFGRWRPATKSAQTDD</sequence>
<dbReference type="NCBIfam" id="TIGR03748">
    <property type="entry name" value="conj_PilL"/>
    <property type="match status" value="1"/>
</dbReference>
<reference evidence="2 3" key="1">
    <citation type="journal article" date="2014" name="J Genomics">
        <title>Draft Genome Sequence of the Extremely Halophilic Phototrophic Purple Sulfur Bacterium Halorhodospira halochloris.</title>
        <authorList>
            <person name="Singh K.S."/>
            <person name="Kirksey J."/>
            <person name="Hoff W.D."/>
            <person name="Deole R."/>
        </authorList>
    </citation>
    <scope>NUCLEOTIDE SEQUENCE [LARGE SCALE GENOMIC DNA]</scope>
    <source>
        <strain evidence="2 3">A</strain>
    </source>
</reference>
<reference evidence="3" key="2">
    <citation type="submission" date="2014-02" db="EMBL/GenBank/DDBJ databases">
        <title>Draft Genome Sequence of extremely halophilic bacteria Halorhodospira halochloris.</title>
        <authorList>
            <person name="Singh K.S."/>
        </authorList>
    </citation>
    <scope>NUCLEOTIDE SEQUENCE [LARGE SCALE GENOMIC DNA]</scope>
    <source>
        <strain evidence="3">A</strain>
    </source>
</reference>
<dbReference type="EMBL" id="CP007268">
    <property type="protein sequence ID" value="AHK80111.1"/>
    <property type="molecule type" value="Genomic_DNA"/>
</dbReference>
<proteinExistence type="predicted"/>
<protein>
    <submittedName>
        <fullName evidence="2">Lipoprotein</fullName>
    </submittedName>
</protein>
<dbReference type="HOGENOM" id="CLU_1025424_0_0_6"/>
<organism evidence="2 3">
    <name type="scientific">Ectothiorhodospira haloalkaliphila</name>
    <dbReference type="NCBI Taxonomy" id="421628"/>
    <lineage>
        <taxon>Bacteria</taxon>
        <taxon>Pseudomonadati</taxon>
        <taxon>Pseudomonadota</taxon>
        <taxon>Gammaproteobacteria</taxon>
        <taxon>Chromatiales</taxon>
        <taxon>Ectothiorhodospiraceae</taxon>
        <taxon>Ectothiorhodospira</taxon>
    </lineage>
</organism>
<feature type="region of interest" description="Disordered" evidence="1">
    <location>
        <begin position="149"/>
        <end position="182"/>
    </location>
</feature>
<evidence type="ECO:0000256" key="1">
    <source>
        <dbReference type="SAM" id="MobiDB-lite"/>
    </source>
</evidence>
<accession>W8KX66</accession>
<dbReference type="Proteomes" id="UP000019442">
    <property type="component" value="Chromosome"/>
</dbReference>
<feature type="compositionally biased region" description="Basic and acidic residues" evidence="1">
    <location>
        <begin position="156"/>
        <end position="168"/>
    </location>
</feature>
<dbReference type="OrthoDB" id="8527469at2"/>
<name>W8KX66_9GAMM</name>
<dbReference type="AlphaFoldDB" id="W8KX66"/>
<evidence type="ECO:0000313" key="3">
    <source>
        <dbReference type="Proteomes" id="UP000019442"/>
    </source>
</evidence>
<dbReference type="NCBIfam" id="TIGR03505">
    <property type="entry name" value="FimV_core"/>
    <property type="match status" value="1"/>
</dbReference>
<keyword evidence="3" id="KW-1185">Reference proteome</keyword>
<gene>
    <name evidence="2" type="ORF">M911_14225</name>
</gene>
<dbReference type="InterPro" id="IPR022260">
    <property type="entry name" value="Integr_conj_element_PilL"/>
</dbReference>
<dbReference type="KEGG" id="hhc:M911_14225"/>
<keyword evidence="2" id="KW-0449">Lipoprotein</keyword>